<dbReference type="PATRIC" id="fig|1242969.3.peg.1052"/>
<dbReference type="RefSeq" id="WP_021091148.1">
    <property type="nucleotide sequence ID" value="NZ_ANNI01000005.1"/>
</dbReference>
<dbReference type="AlphaFoldDB" id="U2GIP4"/>
<dbReference type="Proteomes" id="UP000016627">
    <property type="component" value="Unassembled WGS sequence"/>
</dbReference>
<protein>
    <submittedName>
        <fullName evidence="1">Uncharacterized protein</fullName>
    </submittedName>
</protein>
<sequence length="57" mass="6334">MTDKEIVLELTKALLEKQSQVNDVFKNPATAGKVVAKIFNTIAENIKPALDKLKDHN</sequence>
<name>U2GIP4_9BACT</name>
<dbReference type="eggNOG" id="ENOG5031AYV">
    <property type="taxonomic scope" value="Bacteria"/>
</dbReference>
<reference evidence="1 2" key="1">
    <citation type="journal article" date="2013" name="BMC Genomics">
        <title>Comparative genomics of Campylobacter concisus isolates reveals genetic diversity and provides insights into disease association.</title>
        <authorList>
            <person name="Deshpande N.P."/>
            <person name="Kaakoush N.O."/>
            <person name="Wilkins M.R."/>
            <person name="Mitchell H.M."/>
        </authorList>
    </citation>
    <scope>NUCLEOTIDE SEQUENCE [LARGE SCALE GENOMIC DNA]</scope>
    <source>
        <strain evidence="1 2">ATCC 51562</strain>
    </source>
</reference>
<dbReference type="EMBL" id="ANNI01000005">
    <property type="protein sequence ID" value="ERJ25853.1"/>
    <property type="molecule type" value="Genomic_DNA"/>
</dbReference>
<proteinExistence type="predicted"/>
<accession>U2GIP4</accession>
<comment type="caution">
    <text evidence="1">The sequence shown here is derived from an EMBL/GenBank/DDBJ whole genome shotgun (WGS) entry which is preliminary data.</text>
</comment>
<gene>
    <name evidence="1" type="ORF">ATCC51562_1592</name>
</gene>
<evidence type="ECO:0000313" key="2">
    <source>
        <dbReference type="Proteomes" id="UP000016627"/>
    </source>
</evidence>
<evidence type="ECO:0000313" key="1">
    <source>
        <dbReference type="EMBL" id="ERJ25853.1"/>
    </source>
</evidence>
<organism evidence="1 2">
    <name type="scientific">Campylobacter concisus ATCC 51562</name>
    <dbReference type="NCBI Taxonomy" id="1242969"/>
    <lineage>
        <taxon>Bacteria</taxon>
        <taxon>Pseudomonadati</taxon>
        <taxon>Campylobacterota</taxon>
        <taxon>Epsilonproteobacteria</taxon>
        <taxon>Campylobacterales</taxon>
        <taxon>Campylobacteraceae</taxon>
        <taxon>Campylobacter</taxon>
    </lineage>
</organism>